<accession>A0A0N8VS81</accession>
<name>A0A0N8VS81_9PSED</name>
<proteinExistence type="predicted"/>
<organism evidence="2 3">
    <name type="scientific">Pseudomonas endophytica</name>
    <dbReference type="NCBI Taxonomy" id="1563157"/>
    <lineage>
        <taxon>Bacteria</taxon>
        <taxon>Pseudomonadati</taxon>
        <taxon>Pseudomonadota</taxon>
        <taxon>Gammaproteobacteria</taxon>
        <taxon>Pseudomonadales</taxon>
        <taxon>Pseudomonadaceae</taxon>
        <taxon>Pseudomonas</taxon>
    </lineage>
</organism>
<dbReference type="InterPro" id="IPR023373">
    <property type="entry name" value="YmcC_sf"/>
</dbReference>
<keyword evidence="3" id="KW-1185">Reference proteome</keyword>
<dbReference type="SUPFAM" id="SSF159270">
    <property type="entry name" value="YmcC-like"/>
    <property type="match status" value="1"/>
</dbReference>
<evidence type="ECO:0000256" key="1">
    <source>
        <dbReference type="SAM" id="SignalP"/>
    </source>
</evidence>
<dbReference type="Gene3D" id="2.40.360.10">
    <property type="entry name" value="YmcC-like"/>
    <property type="match status" value="1"/>
</dbReference>
<dbReference type="AlphaFoldDB" id="A0A0N8VS81"/>
<dbReference type="EMBL" id="LLWH01000191">
    <property type="protein sequence ID" value="KQB52588.1"/>
    <property type="molecule type" value="Genomic_DNA"/>
</dbReference>
<protein>
    <recommendedName>
        <fullName evidence="4">Lipoprotein</fullName>
    </recommendedName>
</protein>
<dbReference type="OrthoDB" id="7001949at2"/>
<comment type="caution">
    <text evidence="2">The sequence shown here is derived from an EMBL/GenBank/DDBJ whole genome shotgun (WGS) entry which is preliminary data.</text>
</comment>
<evidence type="ECO:0000313" key="3">
    <source>
        <dbReference type="Proteomes" id="UP000050342"/>
    </source>
</evidence>
<evidence type="ECO:0000313" key="2">
    <source>
        <dbReference type="EMBL" id="KQB52588.1"/>
    </source>
</evidence>
<reference evidence="2 3" key="1">
    <citation type="submission" date="2015-10" db="EMBL/GenBank/DDBJ databases">
        <title>Pseudomonas helleri sp. nov. and Pseudomonas weihenstephanensis sp. nov., isolated from raw cows milk.</title>
        <authorList>
            <person name="Von Neubeck M."/>
            <person name="Huptas C."/>
            <person name="Wenning M."/>
            <person name="Scherer S."/>
        </authorList>
    </citation>
    <scope>NUCLEOTIDE SEQUENCE [LARGE SCALE GENOMIC DNA]</scope>
    <source>
        <strain evidence="2 3">BSTT44</strain>
    </source>
</reference>
<dbReference type="InterPro" id="IPR021308">
    <property type="entry name" value="GfcB"/>
</dbReference>
<evidence type="ECO:0008006" key="4">
    <source>
        <dbReference type="Google" id="ProtNLM"/>
    </source>
</evidence>
<dbReference type="PROSITE" id="PS51257">
    <property type="entry name" value="PROKAR_LIPOPROTEIN"/>
    <property type="match status" value="1"/>
</dbReference>
<feature type="chain" id="PRO_5006033416" description="Lipoprotein" evidence="1">
    <location>
        <begin position="26"/>
        <end position="219"/>
    </location>
</feature>
<dbReference type="Proteomes" id="UP000050342">
    <property type="component" value="Unassembled WGS sequence"/>
</dbReference>
<dbReference type="STRING" id="1563157.AQS70_13895"/>
<keyword evidence="1" id="KW-0732">Signal</keyword>
<gene>
    <name evidence="2" type="ORF">AQS70_13895</name>
</gene>
<feature type="signal peptide" evidence="1">
    <location>
        <begin position="1"/>
        <end position="25"/>
    </location>
</feature>
<dbReference type="RefSeq" id="WP_055103935.1">
    <property type="nucleotide sequence ID" value="NZ_LLWH01000191.1"/>
</dbReference>
<sequence>MKTLRNRSWLAVGLLLCGCSPVMQGSIDTFKAAVQGVEPLHITEADVSAVPYAQIKVTTHSSEGVMARLRQQGDLQFWVASGKQILVTRNGLVERTVGLPPNLDGTRFNGPSPFKQGLQHIADGTTSTRQIDMYEGQRVGVTVYSQFRRKGLETIKILNKPYVLQRIDEEIDIPALGFNGTNRFWVRVDDGVILQSEQYATPELLLQIVHLRPDWEPAR</sequence>
<dbReference type="Pfam" id="PF11102">
    <property type="entry name" value="YjbF"/>
    <property type="match status" value="1"/>
</dbReference>